<dbReference type="InterPro" id="IPR007375">
    <property type="entry name" value="SoxG"/>
</dbReference>
<protein>
    <submittedName>
        <fullName evidence="1">Sarcosine oxidase subunit gamma family protein</fullName>
    </submittedName>
</protein>
<gene>
    <name evidence="1" type="ORF">VZC37_18495</name>
</gene>
<comment type="caution">
    <text evidence="1">The sequence shown here is derived from an EMBL/GenBank/DDBJ whole genome shotgun (WGS) entry which is preliminary data.</text>
</comment>
<evidence type="ECO:0000313" key="1">
    <source>
        <dbReference type="EMBL" id="MEE3852337.1"/>
    </source>
</evidence>
<reference evidence="1 2" key="1">
    <citation type="submission" date="2024-01" db="EMBL/GenBank/DDBJ databases">
        <title>Draft genome sequence of Gordonia sp. LSe1-13.</title>
        <authorList>
            <person name="Suphannarot A."/>
            <person name="Mingma R."/>
        </authorList>
    </citation>
    <scope>NUCLEOTIDE SEQUENCE [LARGE SCALE GENOMIC DNA]</scope>
    <source>
        <strain evidence="1 2">LSe1-13</strain>
    </source>
</reference>
<accession>A0ABU7MH28</accession>
<name>A0ABU7MH28_9ACTN</name>
<dbReference type="Gene3D" id="3.30.1360.120">
    <property type="entry name" value="Probable tRNA modification gtpase trme, domain 1"/>
    <property type="match status" value="1"/>
</dbReference>
<sequence>MAELIGAPTGPLDAWAARFAGLAPAVSLASNPVSQVIVRTDDVGVIEALDLPATCRIRRCESETAIWLGPDEWLLTHEGMAPHEWVAEVEARPTNSAYVLDASGQRTRLVLGGPHATTILRHGCAIDLSREAFGDNDVAQTLLAQAGVIVHRDYNRNGAGDGFVLYVRSSFAEYLAEWIVDAATEYLLPQPTV</sequence>
<dbReference type="EMBL" id="JAZDUF010000005">
    <property type="protein sequence ID" value="MEE3852337.1"/>
    <property type="molecule type" value="Genomic_DNA"/>
</dbReference>
<keyword evidence="2" id="KW-1185">Reference proteome</keyword>
<dbReference type="Gene3D" id="3.30.70.1520">
    <property type="entry name" value="Heterotetrameric sarcosine oxidase"/>
    <property type="match status" value="1"/>
</dbReference>
<dbReference type="Proteomes" id="UP001347146">
    <property type="component" value="Unassembled WGS sequence"/>
</dbReference>
<dbReference type="InterPro" id="IPR027266">
    <property type="entry name" value="TrmE/GcvT-like"/>
</dbReference>
<dbReference type="RefSeq" id="WP_330434414.1">
    <property type="nucleotide sequence ID" value="NZ_JAZDUF010000005.1"/>
</dbReference>
<evidence type="ECO:0000313" key="2">
    <source>
        <dbReference type="Proteomes" id="UP001347146"/>
    </source>
</evidence>
<dbReference type="SUPFAM" id="SSF103025">
    <property type="entry name" value="Folate-binding domain"/>
    <property type="match status" value="1"/>
</dbReference>
<dbReference type="Pfam" id="PF04268">
    <property type="entry name" value="SoxG"/>
    <property type="match status" value="1"/>
</dbReference>
<proteinExistence type="predicted"/>
<organism evidence="1 2">
    <name type="scientific">Gordonia sesuvii</name>
    <dbReference type="NCBI Taxonomy" id="3116777"/>
    <lineage>
        <taxon>Bacteria</taxon>
        <taxon>Bacillati</taxon>
        <taxon>Actinomycetota</taxon>
        <taxon>Actinomycetes</taxon>
        <taxon>Mycobacteriales</taxon>
        <taxon>Gordoniaceae</taxon>
        <taxon>Gordonia</taxon>
    </lineage>
</organism>